<dbReference type="Proteomes" id="UP000233556">
    <property type="component" value="Unassembled WGS sequence"/>
</dbReference>
<evidence type="ECO:0000313" key="2">
    <source>
        <dbReference type="EMBL" id="PKU35176.1"/>
    </source>
</evidence>
<name>A0A2I0TN06_LIMLA</name>
<protein>
    <submittedName>
        <fullName evidence="2">Uncharacterized protein</fullName>
    </submittedName>
</protein>
<organism evidence="2 3">
    <name type="scientific">Limosa lapponica baueri</name>
    <dbReference type="NCBI Taxonomy" id="1758121"/>
    <lineage>
        <taxon>Eukaryota</taxon>
        <taxon>Metazoa</taxon>
        <taxon>Chordata</taxon>
        <taxon>Craniata</taxon>
        <taxon>Vertebrata</taxon>
        <taxon>Euteleostomi</taxon>
        <taxon>Archelosauria</taxon>
        <taxon>Archosauria</taxon>
        <taxon>Dinosauria</taxon>
        <taxon>Saurischia</taxon>
        <taxon>Theropoda</taxon>
        <taxon>Coelurosauria</taxon>
        <taxon>Aves</taxon>
        <taxon>Neognathae</taxon>
        <taxon>Neoaves</taxon>
        <taxon>Charadriiformes</taxon>
        <taxon>Scolopacidae</taxon>
        <taxon>Limosa</taxon>
    </lineage>
</organism>
<gene>
    <name evidence="2" type="ORF">llap_14518</name>
</gene>
<reference evidence="3" key="2">
    <citation type="submission" date="2017-12" db="EMBL/GenBank/DDBJ databases">
        <title>Genome sequence of the Bar-tailed Godwit (Limosa lapponica baueri).</title>
        <authorList>
            <person name="Lima N.C.B."/>
            <person name="Parody-Merino A.M."/>
            <person name="Battley P.F."/>
            <person name="Fidler A.E."/>
            <person name="Prosdocimi F."/>
        </authorList>
    </citation>
    <scope>NUCLEOTIDE SEQUENCE [LARGE SCALE GENOMIC DNA]</scope>
</reference>
<dbReference type="EMBL" id="KZ508457">
    <property type="protein sequence ID" value="PKU35176.1"/>
    <property type="molecule type" value="Genomic_DNA"/>
</dbReference>
<sequence>MIDYFLVISFEVCIQSGVAFPAARRSSTPPSLLHHVLDCADGGDSHGMTLGGCVSSWICELEHHDIPTSLPTTRPCPAEGSSRLPPPRPPSQLRWEKLCAHRDTPCPAGSTQISPFKTREVKPFWGRVGKTLDNRKEERESADYSRGTGMALAKLRAGSKKEKVQRVVQKTGHHERRKDLSK</sequence>
<feature type="compositionally biased region" description="Basic and acidic residues" evidence="1">
    <location>
        <begin position="134"/>
        <end position="143"/>
    </location>
</feature>
<accession>A0A2I0TN06</accession>
<feature type="region of interest" description="Disordered" evidence="1">
    <location>
        <begin position="70"/>
        <end position="89"/>
    </location>
</feature>
<evidence type="ECO:0000313" key="3">
    <source>
        <dbReference type="Proteomes" id="UP000233556"/>
    </source>
</evidence>
<keyword evidence="3" id="KW-1185">Reference proteome</keyword>
<feature type="region of interest" description="Disordered" evidence="1">
    <location>
        <begin position="134"/>
        <end position="182"/>
    </location>
</feature>
<reference evidence="3" key="1">
    <citation type="submission" date="2017-11" db="EMBL/GenBank/DDBJ databases">
        <authorList>
            <person name="Lima N.C."/>
            <person name="Parody-Merino A.M."/>
            <person name="Battley P.F."/>
            <person name="Fidler A.E."/>
            <person name="Prosdocimi F."/>
        </authorList>
    </citation>
    <scope>NUCLEOTIDE SEQUENCE [LARGE SCALE GENOMIC DNA]</scope>
</reference>
<dbReference type="AlphaFoldDB" id="A0A2I0TN06"/>
<proteinExistence type="predicted"/>
<evidence type="ECO:0000256" key="1">
    <source>
        <dbReference type="SAM" id="MobiDB-lite"/>
    </source>
</evidence>